<name>A0A9N9N6M0_9GLOM</name>
<dbReference type="OrthoDB" id="2445392at2759"/>
<proteinExistence type="predicted"/>
<dbReference type="Proteomes" id="UP000789508">
    <property type="component" value="Unassembled WGS sequence"/>
</dbReference>
<dbReference type="EMBL" id="CAJVPS010020760">
    <property type="protein sequence ID" value="CAG8705286.1"/>
    <property type="molecule type" value="Genomic_DNA"/>
</dbReference>
<dbReference type="AlphaFoldDB" id="A0A9N9N6M0"/>
<evidence type="ECO:0000313" key="1">
    <source>
        <dbReference type="EMBL" id="CAG8705286.1"/>
    </source>
</evidence>
<organism evidence="1 2">
    <name type="scientific">Ambispora leptoticha</name>
    <dbReference type="NCBI Taxonomy" id="144679"/>
    <lineage>
        <taxon>Eukaryota</taxon>
        <taxon>Fungi</taxon>
        <taxon>Fungi incertae sedis</taxon>
        <taxon>Mucoromycota</taxon>
        <taxon>Glomeromycotina</taxon>
        <taxon>Glomeromycetes</taxon>
        <taxon>Archaeosporales</taxon>
        <taxon>Ambisporaceae</taxon>
        <taxon>Ambispora</taxon>
    </lineage>
</organism>
<sequence length="104" mass="11863">VRIDGSYLKTPLTKLKLSASARISYKGRHYYLLIKELPENIPLFYQGEKVGRLMSQGKQVIGSGSAHPTGITYKFIERGETFLKFEDEQQLANYLYGYGIVLKK</sequence>
<protein>
    <submittedName>
        <fullName evidence="1">10043_t:CDS:1</fullName>
    </submittedName>
</protein>
<reference evidence="1" key="1">
    <citation type="submission" date="2021-06" db="EMBL/GenBank/DDBJ databases">
        <authorList>
            <person name="Kallberg Y."/>
            <person name="Tangrot J."/>
            <person name="Rosling A."/>
        </authorList>
    </citation>
    <scope>NUCLEOTIDE SEQUENCE</scope>
    <source>
        <strain evidence="1">FL130A</strain>
    </source>
</reference>
<gene>
    <name evidence="1" type="ORF">ALEPTO_LOCUS11714</name>
</gene>
<accession>A0A9N9N6M0</accession>
<keyword evidence="2" id="KW-1185">Reference proteome</keyword>
<feature type="non-terminal residue" evidence="1">
    <location>
        <position position="1"/>
    </location>
</feature>
<evidence type="ECO:0000313" key="2">
    <source>
        <dbReference type="Proteomes" id="UP000789508"/>
    </source>
</evidence>
<comment type="caution">
    <text evidence="1">The sequence shown here is derived from an EMBL/GenBank/DDBJ whole genome shotgun (WGS) entry which is preliminary data.</text>
</comment>